<organism evidence="1">
    <name type="scientific">Pongo abelii</name>
    <name type="common">Sumatran orangutan</name>
    <name type="synonym">Pongo pygmaeus abelii</name>
    <dbReference type="NCBI Taxonomy" id="9601"/>
    <lineage>
        <taxon>Eukaryota</taxon>
        <taxon>Metazoa</taxon>
        <taxon>Chordata</taxon>
        <taxon>Craniata</taxon>
        <taxon>Vertebrata</taxon>
        <taxon>Euteleostomi</taxon>
        <taxon>Mammalia</taxon>
        <taxon>Eutheria</taxon>
        <taxon>Euarchontoglires</taxon>
        <taxon>Primates</taxon>
        <taxon>Haplorrhini</taxon>
        <taxon>Catarrhini</taxon>
        <taxon>Hominidae</taxon>
        <taxon>Pongo</taxon>
    </lineage>
</organism>
<protein>
    <submittedName>
        <fullName evidence="1">STRADA isoform 49</fullName>
    </submittedName>
</protein>
<dbReference type="AlphaFoldDB" id="A0A2J8UZI8"/>
<dbReference type="SMR" id="A0A2J8UZI8"/>
<dbReference type="EMBL" id="NDHI03003438">
    <property type="protein sequence ID" value="PNJ50682.1"/>
    <property type="molecule type" value="Genomic_DNA"/>
</dbReference>
<dbReference type="Gene3D" id="3.30.200.20">
    <property type="entry name" value="Phosphorylase Kinase, domain 1"/>
    <property type="match status" value="1"/>
</dbReference>
<reference evidence="1" key="1">
    <citation type="submission" date="2017-12" db="EMBL/GenBank/DDBJ databases">
        <title>High-resolution comparative analysis of great ape genomes.</title>
        <authorList>
            <person name="Pollen A."/>
            <person name="Hastie A."/>
            <person name="Hormozdiari F."/>
            <person name="Dougherty M."/>
            <person name="Liu R."/>
            <person name="Chaisson M."/>
            <person name="Hoppe E."/>
            <person name="Hill C."/>
            <person name="Pang A."/>
            <person name="Hillier L."/>
            <person name="Baker C."/>
            <person name="Armstrong J."/>
            <person name="Shendure J."/>
            <person name="Paten B."/>
            <person name="Wilson R."/>
            <person name="Chao H."/>
            <person name="Schneider V."/>
            <person name="Ventura M."/>
            <person name="Kronenberg Z."/>
            <person name="Murali S."/>
            <person name="Gordon D."/>
            <person name="Cantsilieris S."/>
            <person name="Munson K."/>
            <person name="Nelson B."/>
            <person name="Raja A."/>
            <person name="Underwood J."/>
            <person name="Diekhans M."/>
            <person name="Fiddes I."/>
            <person name="Haussler D."/>
            <person name="Eichler E."/>
        </authorList>
    </citation>
    <scope>NUCLEOTIDE SEQUENCE [LARGE SCALE GENOMIC DNA]</scope>
    <source>
        <strain evidence="1">Susie</strain>
    </source>
</reference>
<sequence length="50" mass="5573">MSSFLPEGGCYELLTVIGKGFEDLMTVNLARYKPTGEYVTVRRINLEACS</sequence>
<feature type="non-terminal residue" evidence="1">
    <location>
        <position position="50"/>
    </location>
</feature>
<accession>A0A2J8UZI8</accession>
<gene>
    <name evidence="1" type="ORF">CR201_G0023890</name>
</gene>
<evidence type="ECO:0000313" key="1">
    <source>
        <dbReference type="EMBL" id="PNJ50682.1"/>
    </source>
</evidence>
<comment type="caution">
    <text evidence="1">The sequence shown here is derived from an EMBL/GenBank/DDBJ whole genome shotgun (WGS) entry which is preliminary data.</text>
</comment>
<name>A0A2J8UZI8_PONAB</name>
<proteinExistence type="predicted"/>